<dbReference type="Pfam" id="PF03180">
    <property type="entry name" value="Lipoprotein_9"/>
    <property type="match status" value="1"/>
</dbReference>
<comment type="caution">
    <text evidence="7">The sequence shown here is derived from an EMBL/GenBank/DDBJ whole genome shotgun (WGS) entry which is preliminary data.</text>
</comment>
<reference evidence="7 8" key="1">
    <citation type="submission" date="2021-08" db="EMBL/GenBank/DDBJ databases">
        <title>Collinsella faecalis sp. nov. isolated from swine faeces.</title>
        <authorList>
            <person name="Oh B.S."/>
            <person name="Lee J.H."/>
        </authorList>
    </citation>
    <scope>NUCLEOTIDE SEQUENCE [LARGE SCALE GENOMIC DNA]</scope>
    <source>
        <strain evidence="7 8">AGMB00827</strain>
    </source>
</reference>
<dbReference type="Proteomes" id="UP000700908">
    <property type="component" value="Unassembled WGS sequence"/>
</dbReference>
<dbReference type="SUPFAM" id="SSF53850">
    <property type="entry name" value="Periplasmic binding protein-like II"/>
    <property type="match status" value="1"/>
</dbReference>
<evidence type="ECO:0000256" key="4">
    <source>
        <dbReference type="ARBA" id="ARBA00023139"/>
    </source>
</evidence>
<dbReference type="Gene3D" id="3.40.190.10">
    <property type="entry name" value="Periplasmic binding protein-like II"/>
    <property type="match status" value="2"/>
</dbReference>
<evidence type="ECO:0000256" key="1">
    <source>
        <dbReference type="ARBA" id="ARBA00004635"/>
    </source>
</evidence>
<keyword evidence="8" id="KW-1185">Reference proteome</keyword>
<dbReference type="RefSeq" id="WP_222199919.1">
    <property type="nucleotide sequence ID" value="NZ_JAIMFO010000008.1"/>
</dbReference>
<keyword evidence="2" id="KW-0732">Signal</keyword>
<comment type="similarity">
    <text evidence="6">Belongs to the nlpA lipoprotein family.</text>
</comment>
<evidence type="ECO:0000256" key="5">
    <source>
        <dbReference type="ARBA" id="ARBA00023288"/>
    </source>
</evidence>
<keyword evidence="3" id="KW-0472">Membrane</keyword>
<proteinExistence type="inferred from homology"/>
<evidence type="ECO:0000256" key="2">
    <source>
        <dbReference type="ARBA" id="ARBA00022729"/>
    </source>
</evidence>
<organism evidence="7 8">
    <name type="scientific">Collinsella ureilytica</name>
    <dbReference type="NCBI Taxonomy" id="2869515"/>
    <lineage>
        <taxon>Bacteria</taxon>
        <taxon>Bacillati</taxon>
        <taxon>Actinomycetota</taxon>
        <taxon>Coriobacteriia</taxon>
        <taxon>Coriobacteriales</taxon>
        <taxon>Coriobacteriaceae</taxon>
        <taxon>Collinsella</taxon>
    </lineage>
</organism>
<dbReference type="PANTHER" id="PTHR30429">
    <property type="entry name" value="D-METHIONINE-BINDING LIPOPROTEIN METQ"/>
    <property type="match status" value="1"/>
</dbReference>
<comment type="subcellular location">
    <subcellularLocation>
        <location evidence="1">Membrane</location>
        <topology evidence="1">Lipid-anchor</topology>
    </subcellularLocation>
</comment>
<dbReference type="InterPro" id="IPR006311">
    <property type="entry name" value="TAT_signal"/>
</dbReference>
<evidence type="ECO:0000313" key="8">
    <source>
        <dbReference type="Proteomes" id="UP000700908"/>
    </source>
</evidence>
<dbReference type="EMBL" id="JAIMFO010000008">
    <property type="protein sequence ID" value="MBY4798200.1"/>
    <property type="molecule type" value="Genomic_DNA"/>
</dbReference>
<evidence type="ECO:0000256" key="3">
    <source>
        <dbReference type="ARBA" id="ARBA00023136"/>
    </source>
</evidence>
<dbReference type="PIRSF" id="PIRSF002854">
    <property type="entry name" value="MetQ"/>
    <property type="match status" value="1"/>
</dbReference>
<protein>
    <recommendedName>
        <fullName evidence="6">Lipoprotein</fullName>
    </recommendedName>
</protein>
<dbReference type="InterPro" id="IPR004872">
    <property type="entry name" value="Lipoprotein_NlpA"/>
</dbReference>
<keyword evidence="4" id="KW-0564">Palmitate</keyword>
<sequence length="288" mass="30871">MNFSQTSFSRRSFVRAALAGLGVVGTASLVGCGGSGASAGSQKAASKTLTVAASPAPHASILSDFAAPKLKEKGIELKVREYTDYIQPNKDTSSGEVDANYFQHINYLNNYNEKNGTDLVSVGAIHFEPMALFAGKSKSLDRIEYGSVIAIPNDPTNEGRALLLLADQGFITLKDPKNLEATPKDVADNPHNFTFQEIEAAALPRTLDSVDFAVINGNYAIEAGYHVKDALLHEEAGSVAVEQYANIICTTPAHEHDEAITALVSVLQSEDFKTYLSQQFGQDVLPAF</sequence>
<accession>A0ABS7MP81</accession>
<gene>
    <name evidence="7" type="ORF">K6V98_07560</name>
</gene>
<dbReference type="PROSITE" id="PS51318">
    <property type="entry name" value="TAT"/>
    <property type="match status" value="1"/>
</dbReference>
<name>A0ABS7MP81_9ACTN</name>
<dbReference type="PANTHER" id="PTHR30429:SF0">
    <property type="entry name" value="METHIONINE-BINDING LIPOPROTEIN METQ"/>
    <property type="match status" value="1"/>
</dbReference>
<keyword evidence="5 6" id="KW-0449">Lipoprotein</keyword>
<evidence type="ECO:0000256" key="6">
    <source>
        <dbReference type="PIRNR" id="PIRNR002854"/>
    </source>
</evidence>
<evidence type="ECO:0000313" key="7">
    <source>
        <dbReference type="EMBL" id="MBY4798200.1"/>
    </source>
</evidence>